<evidence type="ECO:0000313" key="1">
    <source>
        <dbReference type="EMBL" id="VVW08657.1"/>
    </source>
</evidence>
<gene>
    <name evidence="1" type="ORF">NYM_LOCUS14958</name>
</gene>
<organism evidence="1">
    <name type="scientific">Nymphaea colorata</name>
    <name type="common">pocket water lily</name>
    <dbReference type="NCBI Taxonomy" id="210225"/>
    <lineage>
        <taxon>Eukaryota</taxon>
        <taxon>Viridiplantae</taxon>
        <taxon>Streptophyta</taxon>
        <taxon>Embryophyta</taxon>
        <taxon>Tracheophyta</taxon>
        <taxon>Spermatophyta</taxon>
        <taxon>Magnoliopsida</taxon>
        <taxon>Nymphaeales</taxon>
        <taxon>Nymphaeaceae</taxon>
        <taxon>Nymphaea</taxon>
    </lineage>
</organism>
<reference evidence="1" key="1">
    <citation type="submission" date="2019-09" db="EMBL/GenBank/DDBJ databases">
        <authorList>
            <person name="Zhang L."/>
        </authorList>
    </citation>
    <scope>NUCLEOTIDE SEQUENCE</scope>
</reference>
<name>A0A5K1B626_9MAGN</name>
<proteinExistence type="predicted"/>
<sequence>MTELTLAAI</sequence>
<accession>A0A5K1B626</accession>
<dbReference type="EMBL" id="LR721781">
    <property type="protein sequence ID" value="VVW08657.1"/>
    <property type="molecule type" value="Genomic_DNA"/>
</dbReference>
<protein>
    <submittedName>
        <fullName evidence="1">Uncharacterized protein</fullName>
    </submittedName>
</protein>